<geneLocation type="plasmid" evidence="2 3">
    <name>pRA1</name>
</geneLocation>
<name>A0A510GBX0_9RICK</name>
<keyword evidence="2" id="KW-0614">Plasmid</keyword>
<dbReference type="RefSeq" id="WP_010424102.1">
    <property type="nucleotide sequence ID" value="NZ_AP019564.1"/>
</dbReference>
<dbReference type="EMBL" id="AP019564">
    <property type="protein sequence ID" value="BBJ32445.1"/>
    <property type="molecule type" value="Genomic_DNA"/>
</dbReference>
<dbReference type="Proteomes" id="UP000321183">
    <property type="component" value="Plasmid pRA1"/>
</dbReference>
<evidence type="ECO:0000313" key="1">
    <source>
        <dbReference type="EMBL" id="BBJ32440.1"/>
    </source>
</evidence>
<dbReference type="KEGG" id="ras:RAS_p410"/>
<reference evidence="2 3" key="1">
    <citation type="submission" date="2019-04" db="EMBL/GenBank/DDBJ databases">
        <title>Draft genome sequence of Rickettsia asiatica Maytaro1284.</title>
        <authorList>
            <person name="Thu M."/>
            <person name="Qiu Y."/>
            <person name="Nakao R."/>
        </authorList>
    </citation>
    <scope>NUCLEOTIDE SEQUENCE [LARGE SCALE GENOMIC DNA]</scope>
    <source>
        <strain evidence="2 3">Maytaro1284</strain>
        <plasmid evidence="2 3">pRA1</plasmid>
    </source>
</reference>
<accession>A0A510GBX0</accession>
<sequence length="85" mass="9930">MKKIKSIPNPNAISKLEFDFIQSSDPQIPQYQEKKDTYKGRMISMSDSFYLKLNNYLKSNPTEGNRSSFMVRIVSEYIDKKQSNV</sequence>
<dbReference type="EMBL" id="AP019564">
    <property type="protein sequence ID" value="BBJ32440.1"/>
    <property type="molecule type" value="Genomic_DNA"/>
</dbReference>
<keyword evidence="3" id="KW-1185">Reference proteome</keyword>
<protein>
    <submittedName>
        <fullName evidence="2">Uncharacterized protein</fullName>
    </submittedName>
</protein>
<dbReference type="AlphaFoldDB" id="A0A510GBX0"/>
<gene>
    <name evidence="1" type="ORF">RAS_p360</name>
    <name evidence="2" type="ORF">RAS_p410</name>
</gene>
<organism evidence="2 3">
    <name type="scientific">Rickettsia asiatica</name>
    <dbReference type="NCBI Taxonomy" id="238800"/>
    <lineage>
        <taxon>Bacteria</taxon>
        <taxon>Pseudomonadati</taxon>
        <taxon>Pseudomonadota</taxon>
        <taxon>Alphaproteobacteria</taxon>
        <taxon>Rickettsiales</taxon>
        <taxon>Rickettsiaceae</taxon>
        <taxon>Rickettsieae</taxon>
        <taxon>Rickettsia</taxon>
        <taxon>spotted fever group</taxon>
    </lineage>
</organism>
<proteinExistence type="predicted"/>
<evidence type="ECO:0000313" key="3">
    <source>
        <dbReference type="Proteomes" id="UP000321183"/>
    </source>
</evidence>
<evidence type="ECO:0000313" key="2">
    <source>
        <dbReference type="EMBL" id="BBJ32445.1"/>
    </source>
</evidence>
<dbReference type="KEGG" id="ras:RAS_p360"/>